<evidence type="ECO:0000256" key="4">
    <source>
        <dbReference type="ARBA" id="ARBA00022792"/>
    </source>
</evidence>
<dbReference type="Proteomes" id="UP001214603">
    <property type="component" value="Chromosome 1"/>
</dbReference>
<feature type="domain" description="Peptidase M16 C-terminal" evidence="12">
    <location>
        <begin position="171"/>
        <end position="349"/>
    </location>
</feature>
<keyword evidence="6" id="KW-0249">Electron transport</keyword>
<keyword evidence="2" id="KW-0813">Transport</keyword>
<sequence length="427" mass="44715">MSLRAAGASRAFSTSTPSSIPFIALNESAPVVSLTVAARAGPRYEPAEGVAHALKNFAFRSTDSRSALRIVREAELNGGALSAALNKEHLLLTAEFLKGDESHFADLLADVVRSSKYNKFEFKEDVVPSLAADLEQASQDPIVSGLEALQATAYRYTGVGSTLFANPAVPVKLDDVKSFASKAFTRSNLAIVASGLSHEQVEALIAQNFADVPAGESLLPPPAQYYGGDHRAPISDAHGHPLPQDHFFLAFEAGSHSNPAAVAVLQALLGGESSVKWSHGITPLARINQQVDGANVRSFNTISQGTGLVGLHVAAPQGKVTDAAKMAVQALQNVASGAPAAEDFNRAVANAKFSAAMRHEGARHVAHEALSAALLSNGTTSLEEKLSIIENVQASDVSSLAESLLKSKPTTTGLGSLKQLPYAEELL</sequence>
<dbReference type="FunFam" id="3.30.830.10:FF:000039">
    <property type="entry name" value="Ubiquinol-cytochrome c reductase core subunit 2"/>
    <property type="match status" value="1"/>
</dbReference>
<dbReference type="InterPro" id="IPR011765">
    <property type="entry name" value="Pept_M16_N"/>
</dbReference>
<protein>
    <recommendedName>
        <fullName evidence="10">Cytochrome b-c1 complex subunit 2, mitochondrial</fullName>
    </recommendedName>
</protein>
<keyword evidence="4" id="KW-0999">Mitochondrion inner membrane</keyword>
<keyword evidence="14" id="KW-1185">Reference proteome</keyword>
<keyword evidence="7" id="KW-0496">Mitochondrion</keyword>
<proteinExistence type="inferred from homology"/>
<dbReference type="PANTHER" id="PTHR11851:SF209">
    <property type="entry name" value="CYTOCHROME B-C1 COMPLEX SUBUNIT 2, MITOCHONDRIAL"/>
    <property type="match status" value="1"/>
</dbReference>
<evidence type="ECO:0000313" key="14">
    <source>
        <dbReference type="Proteomes" id="UP001214603"/>
    </source>
</evidence>
<gene>
    <name evidence="13" type="primary">QCR2</name>
    <name evidence="13" type="ORF">MOBT1_000409</name>
</gene>
<dbReference type="Pfam" id="PF00675">
    <property type="entry name" value="Peptidase_M16"/>
    <property type="match status" value="1"/>
</dbReference>
<dbReference type="PANTHER" id="PTHR11851">
    <property type="entry name" value="METALLOPROTEASE"/>
    <property type="match status" value="1"/>
</dbReference>
<dbReference type="Pfam" id="PF05193">
    <property type="entry name" value="Peptidase_M16_C"/>
    <property type="match status" value="1"/>
</dbReference>
<dbReference type="AlphaFoldDB" id="A0AAF0DWD0"/>
<dbReference type="EMBL" id="CP119934">
    <property type="protein sequence ID" value="WFD01733.1"/>
    <property type="molecule type" value="Genomic_DNA"/>
</dbReference>
<evidence type="ECO:0000256" key="3">
    <source>
        <dbReference type="ARBA" id="ARBA00022660"/>
    </source>
</evidence>
<evidence type="ECO:0000256" key="6">
    <source>
        <dbReference type="ARBA" id="ARBA00022982"/>
    </source>
</evidence>
<evidence type="ECO:0000256" key="7">
    <source>
        <dbReference type="ARBA" id="ARBA00023128"/>
    </source>
</evidence>
<evidence type="ECO:0000256" key="10">
    <source>
        <dbReference type="ARBA" id="ARBA00040751"/>
    </source>
</evidence>
<comment type="similarity">
    <text evidence="9">Belongs to the peptidase M16 family. UQCRC2/QCR2 subfamily.</text>
</comment>
<dbReference type="InterPro" id="IPR011249">
    <property type="entry name" value="Metalloenz_LuxS/M16"/>
</dbReference>
<dbReference type="GO" id="GO:0046872">
    <property type="term" value="F:metal ion binding"/>
    <property type="evidence" value="ECO:0007669"/>
    <property type="project" value="InterPro"/>
</dbReference>
<feature type="domain" description="Peptidase M16 N-terminal" evidence="11">
    <location>
        <begin position="26"/>
        <end position="164"/>
    </location>
</feature>
<evidence type="ECO:0000256" key="9">
    <source>
        <dbReference type="ARBA" id="ARBA00038146"/>
    </source>
</evidence>
<evidence type="ECO:0000256" key="8">
    <source>
        <dbReference type="ARBA" id="ARBA00023136"/>
    </source>
</evidence>
<evidence type="ECO:0000256" key="1">
    <source>
        <dbReference type="ARBA" id="ARBA00004443"/>
    </source>
</evidence>
<organism evidence="13 14">
    <name type="scientific">Malassezia obtusa</name>
    <dbReference type="NCBI Taxonomy" id="76774"/>
    <lineage>
        <taxon>Eukaryota</taxon>
        <taxon>Fungi</taxon>
        <taxon>Dikarya</taxon>
        <taxon>Basidiomycota</taxon>
        <taxon>Ustilaginomycotina</taxon>
        <taxon>Malasseziomycetes</taxon>
        <taxon>Malasseziales</taxon>
        <taxon>Malasseziaceae</taxon>
        <taxon>Malassezia</taxon>
    </lineage>
</organism>
<dbReference type="GO" id="GO:0005743">
    <property type="term" value="C:mitochondrial inner membrane"/>
    <property type="evidence" value="ECO:0007669"/>
    <property type="project" value="UniProtKB-SubCell"/>
</dbReference>
<dbReference type="Gene3D" id="3.30.830.10">
    <property type="entry name" value="Metalloenzyme, LuxS/M16 peptidase-like"/>
    <property type="match status" value="2"/>
</dbReference>
<accession>A0AAF0DWD0</accession>
<comment type="subcellular location">
    <subcellularLocation>
        <location evidence="1">Mitochondrion inner membrane</location>
        <topology evidence="1">Peripheral membrane protein</topology>
        <orientation evidence="1">Matrix side</orientation>
    </subcellularLocation>
</comment>
<dbReference type="InterPro" id="IPR007863">
    <property type="entry name" value="Peptidase_M16_C"/>
</dbReference>
<evidence type="ECO:0000256" key="5">
    <source>
        <dbReference type="ARBA" id="ARBA00022946"/>
    </source>
</evidence>
<dbReference type="SUPFAM" id="SSF63411">
    <property type="entry name" value="LuxS/MPP-like metallohydrolase"/>
    <property type="match status" value="2"/>
</dbReference>
<evidence type="ECO:0000256" key="2">
    <source>
        <dbReference type="ARBA" id="ARBA00022448"/>
    </source>
</evidence>
<reference evidence="13" key="1">
    <citation type="submission" date="2023-03" db="EMBL/GenBank/DDBJ databases">
        <title>Mating type loci evolution in Malassezia.</title>
        <authorList>
            <person name="Coelho M.A."/>
        </authorList>
    </citation>
    <scope>NUCLEOTIDE SEQUENCE</scope>
    <source>
        <strain evidence="13">CBS 7876</strain>
    </source>
</reference>
<keyword evidence="8" id="KW-0472">Membrane</keyword>
<evidence type="ECO:0000259" key="11">
    <source>
        <dbReference type="Pfam" id="PF00675"/>
    </source>
</evidence>
<evidence type="ECO:0000259" key="12">
    <source>
        <dbReference type="Pfam" id="PF05193"/>
    </source>
</evidence>
<keyword evidence="3" id="KW-0679">Respiratory chain</keyword>
<name>A0AAF0DWD0_9BASI</name>
<keyword evidence="5" id="KW-0809">Transit peptide</keyword>
<evidence type="ECO:0000313" key="13">
    <source>
        <dbReference type="EMBL" id="WFD01733.1"/>
    </source>
</evidence>
<dbReference type="InterPro" id="IPR050361">
    <property type="entry name" value="MPP/UQCRC_Complex"/>
</dbReference>